<evidence type="ECO:0000313" key="1">
    <source>
        <dbReference type="EMBL" id="SFV32987.1"/>
    </source>
</evidence>
<dbReference type="EMBL" id="FPCH01000002">
    <property type="protein sequence ID" value="SFV32987.1"/>
    <property type="molecule type" value="Genomic_DNA"/>
</dbReference>
<name>A0A1I7NE88_9HYPH</name>
<evidence type="ECO:0008006" key="3">
    <source>
        <dbReference type="Google" id="ProtNLM"/>
    </source>
</evidence>
<keyword evidence="2" id="KW-1185">Reference proteome</keyword>
<dbReference type="AlphaFoldDB" id="A0A1I7NE88"/>
<proteinExistence type="predicted"/>
<evidence type="ECO:0000313" key="2">
    <source>
        <dbReference type="Proteomes" id="UP000199423"/>
    </source>
</evidence>
<dbReference type="OrthoDB" id="7659036at2"/>
<organism evidence="1 2">
    <name type="scientific">Hyphomicrobium facile</name>
    <dbReference type="NCBI Taxonomy" id="51670"/>
    <lineage>
        <taxon>Bacteria</taxon>
        <taxon>Pseudomonadati</taxon>
        <taxon>Pseudomonadota</taxon>
        <taxon>Alphaproteobacteria</taxon>
        <taxon>Hyphomicrobiales</taxon>
        <taxon>Hyphomicrobiaceae</taxon>
        <taxon>Hyphomicrobium</taxon>
    </lineage>
</organism>
<gene>
    <name evidence="1" type="ORF">SAMN04488557_1796</name>
</gene>
<accession>A0A1I7NE88</accession>
<reference evidence="2" key="1">
    <citation type="submission" date="2016-10" db="EMBL/GenBank/DDBJ databases">
        <authorList>
            <person name="Varghese N."/>
            <person name="Submissions S."/>
        </authorList>
    </citation>
    <scope>NUCLEOTIDE SEQUENCE [LARGE SCALE GENOMIC DNA]</scope>
    <source>
        <strain evidence="2">DSM 1565</strain>
    </source>
</reference>
<dbReference type="RefSeq" id="WP_092867179.1">
    <property type="nucleotide sequence ID" value="NZ_FPCH01000002.1"/>
</dbReference>
<protein>
    <recommendedName>
        <fullName evidence="3">DUF2171 domain-containing protein</fullName>
    </recommendedName>
</protein>
<dbReference type="Proteomes" id="UP000199423">
    <property type="component" value="Unassembled WGS sequence"/>
</dbReference>
<sequence length="84" mass="9126">MTEHIEVGFMAFLVDGKDGIGAVREVTPTSLVIYVENAGEFVIPRSAVKDVHSGKVLLKPSLLDKRFLKAIGHVHDSEDPKLVG</sequence>